<proteinExistence type="inferred from homology"/>
<dbReference type="PANTHER" id="PTHR10639">
    <property type="entry name" value="CLATHRIN LIGHT CHAIN"/>
    <property type="match status" value="1"/>
</dbReference>
<name>A0A4Y7TU13_COPMI</name>
<dbReference type="InterPro" id="IPR000996">
    <property type="entry name" value="Clathrin_L-chain"/>
</dbReference>
<evidence type="ECO:0000256" key="2">
    <source>
        <dbReference type="ARBA" id="ARBA00005263"/>
    </source>
</evidence>
<keyword evidence="3 6" id="KW-0472">Membrane</keyword>
<evidence type="ECO:0000313" key="10">
    <source>
        <dbReference type="Proteomes" id="UP000298030"/>
    </source>
</evidence>
<evidence type="ECO:0000256" key="4">
    <source>
        <dbReference type="ARBA" id="ARBA00023176"/>
    </source>
</evidence>
<evidence type="ECO:0000313" key="9">
    <source>
        <dbReference type="EMBL" id="TEB37670.1"/>
    </source>
</evidence>
<evidence type="ECO:0000256" key="6">
    <source>
        <dbReference type="RuleBase" id="RU363137"/>
    </source>
</evidence>
<feature type="region of interest" description="Disordered" evidence="8">
    <location>
        <begin position="15"/>
        <end position="76"/>
    </location>
</feature>
<keyword evidence="10" id="KW-1185">Reference proteome</keyword>
<feature type="compositionally biased region" description="Polar residues" evidence="8">
    <location>
        <begin position="97"/>
        <end position="107"/>
    </location>
</feature>
<dbReference type="PANTHER" id="PTHR10639:SF7">
    <property type="entry name" value="CLATHRIN LIGHT CHAIN"/>
    <property type="match status" value="1"/>
</dbReference>
<gene>
    <name evidence="9" type="ORF">FA13DRAFT_1752382</name>
</gene>
<evidence type="ECO:0000256" key="7">
    <source>
        <dbReference type="SAM" id="Coils"/>
    </source>
</evidence>
<dbReference type="STRING" id="71717.A0A4Y7TU13"/>
<dbReference type="AlphaFoldDB" id="A0A4Y7TU13"/>
<comment type="subcellular location">
    <subcellularLocation>
        <location evidence="1 6">Cytoplasmic vesicle membrane</location>
        <topology evidence="1 6">Peripheral membrane protein</topology>
        <orientation evidence="1 6">Cytoplasmic side</orientation>
    </subcellularLocation>
    <subcellularLocation>
        <location evidence="6">Membrane</location>
        <location evidence="6">Coated pit</location>
        <topology evidence="6">Peripheral membrane protein</topology>
        <orientation evidence="6">Cytoplasmic side</orientation>
    </subcellularLocation>
    <text evidence="6">Cytoplasmic face of coated pits and vesicles.</text>
</comment>
<protein>
    <recommendedName>
        <fullName evidence="6">Clathrin light chain</fullName>
    </recommendedName>
</protein>
<evidence type="ECO:0000256" key="3">
    <source>
        <dbReference type="ARBA" id="ARBA00023136"/>
    </source>
</evidence>
<sequence length="257" mass="28538">MSDFLSREADILGGEFASSQSGGGFGEDIDLDAAASQFPDISLDGDIPSIPSQPTQSNSNGFSFDDFDEPKGSEHVKVTGDDELEKFESQFPEIETPASQPVTQAPSYATFAPKPQPAATPILTQKLPEEEPEVIREWREKQAAEIAAREEKARARKQATISDAERSIDEFYEEYAKKKERNIRENKDHEAEFLQKQADFLGTGTTWERICELIELQNSQSKTLARAGQNTTDLTRFKEVLLRLKREGDTAPGAAGY</sequence>
<evidence type="ECO:0000256" key="8">
    <source>
        <dbReference type="SAM" id="MobiDB-lite"/>
    </source>
</evidence>
<feature type="region of interest" description="Disordered" evidence="8">
    <location>
        <begin position="93"/>
        <end position="131"/>
    </location>
</feature>
<comment type="caution">
    <text evidence="9">The sequence shown here is derived from an EMBL/GenBank/DDBJ whole genome shotgun (WGS) entry which is preliminary data.</text>
</comment>
<keyword evidence="7" id="KW-0175">Coiled coil</keyword>
<dbReference type="Pfam" id="PF01086">
    <property type="entry name" value="Clathrin_lg_ch"/>
    <property type="match status" value="1"/>
</dbReference>
<comment type="function">
    <text evidence="6">Clathrin is the major protein of the polyhedral coat of coated pits and vesicles.</text>
</comment>
<dbReference type="GO" id="GO:0072583">
    <property type="term" value="P:clathrin-dependent endocytosis"/>
    <property type="evidence" value="ECO:0007669"/>
    <property type="project" value="TreeGrafter"/>
</dbReference>
<evidence type="ECO:0000256" key="5">
    <source>
        <dbReference type="ARBA" id="ARBA00023329"/>
    </source>
</evidence>
<dbReference type="GO" id="GO:0030130">
    <property type="term" value="C:clathrin coat of trans-Golgi network vesicle"/>
    <property type="evidence" value="ECO:0007669"/>
    <property type="project" value="InterPro"/>
</dbReference>
<evidence type="ECO:0000256" key="1">
    <source>
        <dbReference type="ARBA" id="ARBA00004180"/>
    </source>
</evidence>
<dbReference type="GO" id="GO:0006886">
    <property type="term" value="P:intracellular protein transport"/>
    <property type="evidence" value="ECO:0007669"/>
    <property type="project" value="InterPro"/>
</dbReference>
<keyword evidence="5 6" id="KW-0968">Cytoplasmic vesicle</keyword>
<reference evidence="9 10" key="1">
    <citation type="journal article" date="2019" name="Nat. Ecol. Evol.">
        <title>Megaphylogeny resolves global patterns of mushroom evolution.</title>
        <authorList>
            <person name="Varga T."/>
            <person name="Krizsan K."/>
            <person name="Foldi C."/>
            <person name="Dima B."/>
            <person name="Sanchez-Garcia M."/>
            <person name="Sanchez-Ramirez S."/>
            <person name="Szollosi G.J."/>
            <person name="Szarkandi J.G."/>
            <person name="Papp V."/>
            <person name="Albert L."/>
            <person name="Andreopoulos W."/>
            <person name="Angelini C."/>
            <person name="Antonin V."/>
            <person name="Barry K.W."/>
            <person name="Bougher N.L."/>
            <person name="Buchanan P."/>
            <person name="Buyck B."/>
            <person name="Bense V."/>
            <person name="Catcheside P."/>
            <person name="Chovatia M."/>
            <person name="Cooper J."/>
            <person name="Damon W."/>
            <person name="Desjardin D."/>
            <person name="Finy P."/>
            <person name="Geml J."/>
            <person name="Haridas S."/>
            <person name="Hughes K."/>
            <person name="Justo A."/>
            <person name="Karasinski D."/>
            <person name="Kautmanova I."/>
            <person name="Kiss B."/>
            <person name="Kocsube S."/>
            <person name="Kotiranta H."/>
            <person name="LaButti K.M."/>
            <person name="Lechner B.E."/>
            <person name="Liimatainen K."/>
            <person name="Lipzen A."/>
            <person name="Lukacs Z."/>
            <person name="Mihaltcheva S."/>
            <person name="Morgado L.N."/>
            <person name="Niskanen T."/>
            <person name="Noordeloos M.E."/>
            <person name="Ohm R.A."/>
            <person name="Ortiz-Santana B."/>
            <person name="Ovrebo C."/>
            <person name="Racz N."/>
            <person name="Riley R."/>
            <person name="Savchenko A."/>
            <person name="Shiryaev A."/>
            <person name="Soop K."/>
            <person name="Spirin V."/>
            <person name="Szebenyi C."/>
            <person name="Tomsovsky M."/>
            <person name="Tulloss R.E."/>
            <person name="Uehling J."/>
            <person name="Grigoriev I.V."/>
            <person name="Vagvolgyi C."/>
            <person name="Papp T."/>
            <person name="Martin F.M."/>
            <person name="Miettinen O."/>
            <person name="Hibbett D.S."/>
            <person name="Nagy L.G."/>
        </authorList>
    </citation>
    <scope>NUCLEOTIDE SEQUENCE [LARGE SCALE GENOMIC DNA]</scope>
    <source>
        <strain evidence="9 10">FP101781</strain>
    </source>
</reference>
<accession>A0A4Y7TU13</accession>
<comment type="similarity">
    <text evidence="2 6">Belongs to the clathrin light chain family.</text>
</comment>
<dbReference type="Proteomes" id="UP000298030">
    <property type="component" value="Unassembled WGS sequence"/>
</dbReference>
<dbReference type="GO" id="GO:0032050">
    <property type="term" value="F:clathrin heavy chain binding"/>
    <property type="evidence" value="ECO:0007669"/>
    <property type="project" value="TreeGrafter"/>
</dbReference>
<feature type="compositionally biased region" description="Polar residues" evidence="8">
    <location>
        <begin position="50"/>
        <end position="62"/>
    </location>
</feature>
<feature type="coiled-coil region" evidence="7">
    <location>
        <begin position="161"/>
        <end position="192"/>
    </location>
</feature>
<dbReference type="OrthoDB" id="5512at2759"/>
<dbReference type="EMBL" id="QPFP01000004">
    <property type="protein sequence ID" value="TEB37670.1"/>
    <property type="molecule type" value="Genomic_DNA"/>
</dbReference>
<dbReference type="GO" id="GO:0030132">
    <property type="term" value="C:clathrin coat of coated pit"/>
    <property type="evidence" value="ECO:0007669"/>
    <property type="project" value="InterPro"/>
</dbReference>
<dbReference type="GO" id="GO:0005198">
    <property type="term" value="F:structural molecule activity"/>
    <property type="evidence" value="ECO:0007669"/>
    <property type="project" value="InterPro"/>
</dbReference>
<organism evidence="9 10">
    <name type="scientific">Coprinellus micaceus</name>
    <name type="common">Glistening ink-cap mushroom</name>
    <name type="synonym">Coprinus micaceus</name>
    <dbReference type="NCBI Taxonomy" id="71717"/>
    <lineage>
        <taxon>Eukaryota</taxon>
        <taxon>Fungi</taxon>
        <taxon>Dikarya</taxon>
        <taxon>Basidiomycota</taxon>
        <taxon>Agaricomycotina</taxon>
        <taxon>Agaricomycetes</taxon>
        <taxon>Agaricomycetidae</taxon>
        <taxon>Agaricales</taxon>
        <taxon>Agaricineae</taxon>
        <taxon>Psathyrellaceae</taxon>
        <taxon>Coprinellus</taxon>
    </lineage>
</organism>
<keyword evidence="4 6" id="KW-0168">Coated pit</keyword>